<name>A0A562IHZ8_MICOL</name>
<evidence type="ECO:0000313" key="2">
    <source>
        <dbReference type="Proteomes" id="UP000319825"/>
    </source>
</evidence>
<comment type="caution">
    <text evidence="1">The sequence shown here is derived from an EMBL/GenBank/DDBJ whole genome shotgun (WGS) entry which is preliminary data.</text>
</comment>
<reference evidence="1 2" key="1">
    <citation type="submission" date="2019-07" db="EMBL/GenBank/DDBJ databases">
        <title>R&amp;d 2014.</title>
        <authorList>
            <person name="Klenk H.-P."/>
        </authorList>
    </citation>
    <scope>NUCLEOTIDE SEQUENCE [LARGE SCALE GENOMIC DNA]</scope>
    <source>
        <strain evidence="1 2">DSM 43868</strain>
    </source>
</reference>
<dbReference type="RefSeq" id="WP_145776883.1">
    <property type="nucleotide sequence ID" value="NZ_BAAATQ010000311.1"/>
</dbReference>
<dbReference type="SUPFAM" id="SSF140453">
    <property type="entry name" value="EsxAB dimer-like"/>
    <property type="match status" value="1"/>
</dbReference>
<proteinExistence type="predicted"/>
<dbReference type="OrthoDB" id="3785978at2"/>
<accession>A0A562IHZ8</accession>
<gene>
    <name evidence="1" type="ORF">JD77_05676</name>
</gene>
<dbReference type="Proteomes" id="UP000319825">
    <property type="component" value="Unassembled WGS sequence"/>
</dbReference>
<keyword evidence="2" id="KW-1185">Reference proteome</keyword>
<protein>
    <submittedName>
        <fullName evidence="1">Type VII secretion system (Wss) protein ESAT-6</fullName>
    </submittedName>
</protein>
<dbReference type="Pfam" id="PF06013">
    <property type="entry name" value="WXG100"/>
    <property type="match status" value="1"/>
</dbReference>
<dbReference type="InterPro" id="IPR010310">
    <property type="entry name" value="T7SS_ESAT-6-like"/>
</dbReference>
<dbReference type="AlphaFoldDB" id="A0A562IHZ8"/>
<evidence type="ECO:0000313" key="1">
    <source>
        <dbReference type="EMBL" id="TWH70651.1"/>
    </source>
</evidence>
<organism evidence="1 2">
    <name type="scientific">Micromonospora olivasterospora</name>
    <dbReference type="NCBI Taxonomy" id="1880"/>
    <lineage>
        <taxon>Bacteria</taxon>
        <taxon>Bacillati</taxon>
        <taxon>Actinomycetota</taxon>
        <taxon>Actinomycetes</taxon>
        <taxon>Micromonosporales</taxon>
        <taxon>Micromonosporaceae</taxon>
        <taxon>Micromonospora</taxon>
    </lineage>
</organism>
<dbReference type="Gene3D" id="1.10.287.1060">
    <property type="entry name" value="ESAT-6-like"/>
    <property type="match status" value="1"/>
</dbReference>
<sequence>MANYAINPAGAHTVAEELRRETSDLDRSLENLQQHVNRFTAANNGQAPETYAQAQALWSQGQQEMRQALTVGQARLLEIVQNYVMGDNKGAAIFS</sequence>
<dbReference type="EMBL" id="VLKE01000001">
    <property type="protein sequence ID" value="TWH70651.1"/>
    <property type="molecule type" value="Genomic_DNA"/>
</dbReference>
<dbReference type="InterPro" id="IPR036689">
    <property type="entry name" value="ESAT-6-like_sf"/>
</dbReference>